<dbReference type="GO" id="GO:0043022">
    <property type="term" value="F:ribosome binding"/>
    <property type="evidence" value="ECO:0007669"/>
    <property type="project" value="TreeGrafter"/>
</dbReference>
<feature type="domain" description="Tr-type G" evidence="4">
    <location>
        <begin position="14"/>
        <end position="44"/>
    </location>
</feature>
<evidence type="ECO:0000259" key="4">
    <source>
        <dbReference type="Pfam" id="PF00009"/>
    </source>
</evidence>
<dbReference type="InterPro" id="IPR000795">
    <property type="entry name" value="T_Tr_GTP-bd_dom"/>
</dbReference>
<organism evidence="5 6">
    <name type="scientific">Sinocyclocheilus grahami</name>
    <name type="common">Dianchi golden-line fish</name>
    <name type="synonym">Barbus grahami</name>
    <dbReference type="NCBI Taxonomy" id="75366"/>
    <lineage>
        <taxon>Eukaryota</taxon>
        <taxon>Metazoa</taxon>
        <taxon>Chordata</taxon>
        <taxon>Craniata</taxon>
        <taxon>Vertebrata</taxon>
        <taxon>Euteleostomi</taxon>
        <taxon>Actinopterygii</taxon>
        <taxon>Neopterygii</taxon>
        <taxon>Teleostei</taxon>
        <taxon>Ostariophysi</taxon>
        <taxon>Cypriniformes</taxon>
        <taxon>Cyprinidae</taxon>
        <taxon>Cyprininae</taxon>
        <taxon>Sinocyclocheilus</taxon>
    </lineage>
</organism>
<keyword evidence="1" id="KW-0963">Cytoplasm</keyword>
<keyword evidence="3" id="KW-0648">Protein biosynthesis</keyword>
<dbReference type="GO" id="GO:0005525">
    <property type="term" value="F:GTP binding"/>
    <property type="evidence" value="ECO:0007669"/>
    <property type="project" value="InterPro"/>
</dbReference>
<evidence type="ECO:0000313" key="5">
    <source>
        <dbReference type="Ensembl" id="ENSSGRP00000095527.1"/>
    </source>
</evidence>
<name>A0A672S1B1_SINGR</name>
<accession>A0A672S1B1</accession>
<dbReference type="InParanoid" id="A0A672S1B1"/>
<protein>
    <recommendedName>
        <fullName evidence="4">Tr-type G domain-containing protein</fullName>
    </recommendedName>
</protein>
<dbReference type="GO" id="GO:0003746">
    <property type="term" value="F:translation elongation factor activity"/>
    <property type="evidence" value="ECO:0007669"/>
    <property type="project" value="UniProtKB-KW"/>
</dbReference>
<keyword evidence="2" id="KW-0251">Elongation factor</keyword>
<evidence type="ECO:0000256" key="1">
    <source>
        <dbReference type="ARBA" id="ARBA00022490"/>
    </source>
</evidence>
<reference evidence="5" key="1">
    <citation type="submission" date="2025-08" db="UniProtKB">
        <authorList>
            <consortium name="Ensembl"/>
        </authorList>
    </citation>
    <scope>IDENTIFICATION</scope>
</reference>
<dbReference type="GO" id="GO:0003924">
    <property type="term" value="F:GTPase activity"/>
    <property type="evidence" value="ECO:0007669"/>
    <property type="project" value="InterPro"/>
</dbReference>
<proteinExistence type="predicted"/>
<dbReference type="Pfam" id="PF00009">
    <property type="entry name" value="GTP_EFTU"/>
    <property type="match status" value="1"/>
</dbReference>
<dbReference type="GO" id="GO:0005829">
    <property type="term" value="C:cytosol"/>
    <property type="evidence" value="ECO:0007669"/>
    <property type="project" value="TreeGrafter"/>
</dbReference>
<dbReference type="PANTHER" id="PTHR42908:SF10">
    <property type="entry name" value="EUKARYOTIC TRANSLATION ELONGATION FACTOR 2"/>
    <property type="match status" value="1"/>
</dbReference>
<dbReference type="InterPro" id="IPR027417">
    <property type="entry name" value="P-loop_NTPase"/>
</dbReference>
<dbReference type="Proteomes" id="UP000472262">
    <property type="component" value="Unassembled WGS sequence"/>
</dbReference>
<evidence type="ECO:0000313" key="6">
    <source>
        <dbReference type="Proteomes" id="UP000472262"/>
    </source>
</evidence>
<dbReference type="Ensembl" id="ENSSGRT00000101652.1">
    <property type="protein sequence ID" value="ENSSGRP00000095527.1"/>
    <property type="gene ID" value="ENSSGRG00000047762.1"/>
</dbReference>
<dbReference type="GO" id="GO:1990904">
    <property type="term" value="C:ribonucleoprotein complex"/>
    <property type="evidence" value="ECO:0007669"/>
    <property type="project" value="TreeGrafter"/>
</dbReference>
<reference evidence="5" key="2">
    <citation type="submission" date="2025-09" db="UniProtKB">
        <authorList>
            <consortium name="Ensembl"/>
        </authorList>
    </citation>
    <scope>IDENTIFICATION</scope>
</reference>
<keyword evidence="6" id="KW-1185">Reference proteome</keyword>
<sequence>MFCTNKIRSVQKSNIRNISVMAHVDHGKSSLTDSLVSKAGSMNVKRSSWNPRFH</sequence>
<dbReference type="SUPFAM" id="SSF52540">
    <property type="entry name" value="P-loop containing nucleoside triphosphate hydrolases"/>
    <property type="match status" value="1"/>
</dbReference>
<dbReference type="AlphaFoldDB" id="A0A672S1B1"/>
<evidence type="ECO:0000256" key="2">
    <source>
        <dbReference type="ARBA" id="ARBA00022768"/>
    </source>
</evidence>
<dbReference type="Gene3D" id="3.40.50.300">
    <property type="entry name" value="P-loop containing nucleotide triphosphate hydrolases"/>
    <property type="match status" value="1"/>
</dbReference>
<evidence type="ECO:0000256" key="3">
    <source>
        <dbReference type="ARBA" id="ARBA00022917"/>
    </source>
</evidence>
<dbReference type="PANTHER" id="PTHR42908">
    <property type="entry name" value="TRANSLATION ELONGATION FACTOR-RELATED"/>
    <property type="match status" value="1"/>
</dbReference>